<feature type="compositionally biased region" description="Basic and acidic residues" evidence="1">
    <location>
        <begin position="21"/>
        <end position="43"/>
    </location>
</feature>
<keyword evidence="4" id="KW-1185">Reference proteome</keyword>
<dbReference type="InterPro" id="IPR057227">
    <property type="entry name" value="DUF7905"/>
</dbReference>
<dbReference type="AlphaFoldDB" id="A0A9P6KIU2"/>
<dbReference type="OrthoDB" id="10265971at2759"/>
<accession>A0A9P6KIU2</accession>
<evidence type="ECO:0000313" key="4">
    <source>
        <dbReference type="Proteomes" id="UP000780801"/>
    </source>
</evidence>
<feature type="domain" description="DUF7905" evidence="2">
    <location>
        <begin position="183"/>
        <end position="338"/>
    </location>
</feature>
<organism evidence="3 4">
    <name type="scientific">Lunasporangiospora selenospora</name>
    <dbReference type="NCBI Taxonomy" id="979761"/>
    <lineage>
        <taxon>Eukaryota</taxon>
        <taxon>Fungi</taxon>
        <taxon>Fungi incertae sedis</taxon>
        <taxon>Mucoromycota</taxon>
        <taxon>Mortierellomycotina</taxon>
        <taxon>Mortierellomycetes</taxon>
        <taxon>Mortierellales</taxon>
        <taxon>Mortierellaceae</taxon>
        <taxon>Lunasporangiospora</taxon>
    </lineage>
</organism>
<protein>
    <recommendedName>
        <fullName evidence="2">DUF7905 domain-containing protein</fullName>
    </recommendedName>
</protein>
<evidence type="ECO:0000256" key="1">
    <source>
        <dbReference type="SAM" id="MobiDB-lite"/>
    </source>
</evidence>
<evidence type="ECO:0000313" key="3">
    <source>
        <dbReference type="EMBL" id="KAF9586523.1"/>
    </source>
</evidence>
<name>A0A9P6KIU2_9FUNG</name>
<feature type="domain" description="DUF7905" evidence="2">
    <location>
        <begin position="80"/>
        <end position="163"/>
    </location>
</feature>
<dbReference type="Proteomes" id="UP000780801">
    <property type="component" value="Unassembled WGS sequence"/>
</dbReference>
<dbReference type="Pfam" id="PF25482">
    <property type="entry name" value="DUF7905"/>
    <property type="match status" value="2"/>
</dbReference>
<proteinExistence type="predicted"/>
<dbReference type="EMBL" id="JAABOA010000022">
    <property type="protein sequence ID" value="KAF9586523.1"/>
    <property type="molecule type" value="Genomic_DNA"/>
</dbReference>
<reference evidence="3" key="1">
    <citation type="journal article" date="2020" name="Fungal Divers.">
        <title>Resolving the Mortierellaceae phylogeny through synthesis of multi-gene phylogenetics and phylogenomics.</title>
        <authorList>
            <person name="Vandepol N."/>
            <person name="Liber J."/>
            <person name="Desiro A."/>
            <person name="Na H."/>
            <person name="Kennedy M."/>
            <person name="Barry K."/>
            <person name="Grigoriev I.V."/>
            <person name="Miller A.N."/>
            <person name="O'Donnell K."/>
            <person name="Stajich J.E."/>
            <person name="Bonito G."/>
        </authorList>
    </citation>
    <scope>NUCLEOTIDE SEQUENCE</scope>
    <source>
        <strain evidence="3">KOD1015</strain>
    </source>
</reference>
<comment type="caution">
    <text evidence="3">The sequence shown here is derived from an EMBL/GenBank/DDBJ whole genome shotgun (WGS) entry which is preliminary data.</text>
</comment>
<gene>
    <name evidence="3" type="ORF">BGW38_003209</name>
</gene>
<feature type="region of interest" description="Disordered" evidence="1">
    <location>
        <begin position="1"/>
        <end position="75"/>
    </location>
</feature>
<evidence type="ECO:0000259" key="2">
    <source>
        <dbReference type="Pfam" id="PF25482"/>
    </source>
</evidence>
<sequence length="368" mass="42249">MDLSGGRWSAPTNNRGMPPTMDDRDLSRSRMRDPDQDREDNRRVYHKLQPQQMDPSTPRGASPAGNEASPVSDPNVDTFIQAVRDFNMKRTKDAIRLGLEELQGHRKEIRLFGRCGSVLFTPRAPVTDRDWEFNQLEEMMRRTGTRGHFSPITTTNTESINNLTLVTIPSKKAVLERVVTPWKTYTEVTWSAMDRDVDFEVVLQAREGIVHDTKSALGRTDVKPFSNFRKKLSLGPHNSHITCYDIKNFLEVRNIVFKESRFYEKPSDFKIIIHRMKELELERNPVINSVTGYTSSENDDGKVWYEIELYHEKATKMLTANRTLTQGLVAPWEALDLVGANDDSDIVSRMVKALMVIVDEFQKASRLE</sequence>